<dbReference type="SUPFAM" id="SSF52096">
    <property type="entry name" value="ClpP/crotonase"/>
    <property type="match status" value="1"/>
</dbReference>
<evidence type="ECO:0000256" key="1">
    <source>
        <dbReference type="ARBA" id="ARBA00022679"/>
    </source>
</evidence>
<reference evidence="3 4" key="1">
    <citation type="submission" date="2018-06" db="EMBL/GenBank/DDBJ databases">
        <authorList>
            <consortium name="Pathogen Informatics"/>
            <person name="Doyle S."/>
        </authorList>
    </citation>
    <scope>NUCLEOTIDE SEQUENCE [LARGE SCALE GENOMIC DNA]</scope>
    <source>
        <strain evidence="3 4">NCTC12722</strain>
    </source>
</reference>
<dbReference type="GO" id="GO:0009317">
    <property type="term" value="C:acetyl-CoA carboxylase complex"/>
    <property type="evidence" value="ECO:0007669"/>
    <property type="project" value="InterPro"/>
</dbReference>
<dbReference type="AlphaFoldDB" id="A0A380W9A9"/>
<dbReference type="EMBL" id="UIGB01000001">
    <property type="protein sequence ID" value="SUU84687.1"/>
    <property type="molecule type" value="Genomic_DNA"/>
</dbReference>
<dbReference type="PANTHER" id="PTHR42995">
    <property type="entry name" value="ACETYL-COENZYME A CARBOXYLASE CARBOXYL TRANSFERASE SUBUNIT BETA, CHLOROPLASTIC"/>
    <property type="match status" value="1"/>
</dbReference>
<dbReference type="OrthoDB" id="5502755at2"/>
<feature type="domain" description="CoA carboxyltransferase N-terminal" evidence="2">
    <location>
        <begin position="1"/>
        <end position="237"/>
    </location>
</feature>
<dbReference type="Gene3D" id="3.90.226.10">
    <property type="entry name" value="2-enoyl-CoA Hydratase, Chain A, domain 1"/>
    <property type="match status" value="1"/>
</dbReference>
<dbReference type="GO" id="GO:2001295">
    <property type="term" value="P:malonyl-CoA biosynthetic process"/>
    <property type="evidence" value="ECO:0007669"/>
    <property type="project" value="TreeGrafter"/>
</dbReference>
<name>A0A380W9A9_AFIFE</name>
<evidence type="ECO:0000313" key="4">
    <source>
        <dbReference type="Proteomes" id="UP000254343"/>
    </source>
</evidence>
<evidence type="ECO:0000259" key="2">
    <source>
        <dbReference type="PROSITE" id="PS50980"/>
    </source>
</evidence>
<dbReference type="GO" id="GO:0006633">
    <property type="term" value="P:fatty acid biosynthetic process"/>
    <property type="evidence" value="ECO:0007669"/>
    <property type="project" value="InterPro"/>
</dbReference>
<dbReference type="InterPro" id="IPR000438">
    <property type="entry name" value="Acetyl_CoA_COase_Trfase_b_su"/>
</dbReference>
<evidence type="ECO:0000313" key="3">
    <source>
        <dbReference type="EMBL" id="SUU84687.1"/>
    </source>
</evidence>
<dbReference type="RefSeq" id="WP_002715512.1">
    <property type="nucleotide sequence ID" value="NZ_UFSI01000001.1"/>
</dbReference>
<dbReference type="GO" id="GO:0003989">
    <property type="term" value="F:acetyl-CoA carboxylase activity"/>
    <property type="evidence" value="ECO:0007669"/>
    <property type="project" value="InterPro"/>
</dbReference>
<sequence>MSASYLEASARNRILGLLDPDSFVEFLGPTARVTSPHLPGLDMPVAFDDGVAVGEGTINGHKVLIAAQEGRFMGGAVGEVHGAKLTGLLERALDTRPTAVLLLLDTGGVRLQEANAGLIAVGEIQRAVLAARHAGVPVIALIGGRNGCYGGTSIVARSCDWIIGSEEGRLSISGPEVIETVEGAEEFDSQDRALVWRTMGLKHRRLLGEIDRVVADDVAAFRNATQDYFGRSRPLTLDMLEAQHEFLANRLARFQDCRDAREVWSRLGVNEPARVPDLEPDQFESLAGAIAVRRP</sequence>
<dbReference type="InterPro" id="IPR029045">
    <property type="entry name" value="ClpP/crotonase-like_dom_sf"/>
</dbReference>
<accession>A0A380W9A9</accession>
<dbReference type="PROSITE" id="PS50980">
    <property type="entry name" value="COA_CT_NTER"/>
    <property type="match status" value="1"/>
</dbReference>
<dbReference type="GO" id="GO:0005975">
    <property type="term" value="P:carbohydrate metabolic process"/>
    <property type="evidence" value="ECO:0007669"/>
    <property type="project" value="InterPro"/>
</dbReference>
<gene>
    <name evidence="3" type="ORF">NCTC12722_01885</name>
</gene>
<dbReference type="Proteomes" id="UP000254343">
    <property type="component" value="Unassembled WGS sequence"/>
</dbReference>
<protein>
    <submittedName>
        <fullName evidence="3">Methylmalonyl-CoA carboxyltransferase 12S subunit</fullName>
        <ecNumber evidence="3">2.1.3.1</ecNumber>
    </submittedName>
</protein>
<proteinExistence type="predicted"/>
<dbReference type="InterPro" id="IPR011762">
    <property type="entry name" value="COA_CT_N"/>
</dbReference>
<dbReference type="Pfam" id="PF01039">
    <property type="entry name" value="Carboxyl_trans"/>
    <property type="match status" value="1"/>
</dbReference>
<dbReference type="NCBIfam" id="NF005530">
    <property type="entry name" value="PRK07189.1"/>
    <property type="match status" value="1"/>
</dbReference>
<dbReference type="InterPro" id="IPR017556">
    <property type="entry name" value="Malonate_beta"/>
</dbReference>
<dbReference type="NCBIfam" id="TIGR03133">
    <property type="entry name" value="malonate_beta"/>
    <property type="match status" value="1"/>
</dbReference>
<dbReference type="PRINTS" id="PR01070">
    <property type="entry name" value="ACCCTRFRASEB"/>
</dbReference>
<dbReference type="GO" id="GO:0016831">
    <property type="term" value="F:carboxy-lyase activity"/>
    <property type="evidence" value="ECO:0007669"/>
    <property type="project" value="InterPro"/>
</dbReference>
<keyword evidence="1 3" id="KW-0808">Transferase</keyword>
<dbReference type="InterPro" id="IPR034733">
    <property type="entry name" value="AcCoA_carboxyl_beta"/>
</dbReference>
<organism evidence="3 4">
    <name type="scientific">Afipia felis</name>
    <name type="common">Cat scratch disease bacillus</name>
    <dbReference type="NCBI Taxonomy" id="1035"/>
    <lineage>
        <taxon>Bacteria</taxon>
        <taxon>Pseudomonadati</taxon>
        <taxon>Pseudomonadota</taxon>
        <taxon>Alphaproteobacteria</taxon>
        <taxon>Hyphomicrobiales</taxon>
        <taxon>Nitrobacteraceae</taxon>
        <taxon>Afipia</taxon>
    </lineage>
</organism>
<dbReference type="EC" id="2.1.3.1" evidence="3"/>
<dbReference type="GO" id="GO:0047154">
    <property type="term" value="F:methylmalonyl-CoA carboxytransferase activity"/>
    <property type="evidence" value="ECO:0007669"/>
    <property type="project" value="UniProtKB-EC"/>
</dbReference>
<dbReference type="PANTHER" id="PTHR42995:SF1">
    <property type="entry name" value="MALONATE DECARBOXYLASE BETA SUBUNIT"/>
    <property type="match status" value="1"/>
</dbReference>